<organism evidence="3 4">
    <name type="scientific">Corynebacterium suedekumii</name>
    <dbReference type="NCBI Taxonomy" id="3049801"/>
    <lineage>
        <taxon>Bacteria</taxon>
        <taxon>Bacillati</taxon>
        <taxon>Actinomycetota</taxon>
        <taxon>Actinomycetes</taxon>
        <taxon>Mycobacteriales</taxon>
        <taxon>Corynebacteriaceae</taxon>
        <taxon>Corynebacterium</taxon>
    </lineage>
</organism>
<evidence type="ECO:0000259" key="2">
    <source>
        <dbReference type="Pfam" id="PF13472"/>
    </source>
</evidence>
<dbReference type="PANTHER" id="PTHR37981">
    <property type="entry name" value="LIPASE 2"/>
    <property type="match status" value="1"/>
</dbReference>
<reference evidence="3 4" key="1">
    <citation type="submission" date="2023-05" db="EMBL/GenBank/DDBJ databases">
        <title>Corynebacterium suedekumii sp. nov. and Corynebacterium breve sp. nov. isolated from raw cow's milk.</title>
        <authorList>
            <person name="Baer M.K."/>
            <person name="Mehl L."/>
            <person name="Hellmuth R."/>
            <person name="Marke G."/>
            <person name="Lipski A."/>
        </authorList>
    </citation>
    <scope>NUCLEOTIDE SEQUENCE [LARGE SCALE GENOMIC DNA]</scope>
    <source>
        <strain evidence="3 4">LM112</strain>
    </source>
</reference>
<evidence type="ECO:0000313" key="3">
    <source>
        <dbReference type="EMBL" id="WIM70146.1"/>
    </source>
</evidence>
<proteinExistence type="predicted"/>
<dbReference type="GO" id="GO:0016787">
    <property type="term" value="F:hydrolase activity"/>
    <property type="evidence" value="ECO:0007669"/>
    <property type="project" value="UniProtKB-KW"/>
</dbReference>
<sequence>MHPRLLPVALVPALLLTACGEESAEVGEEASTSVNYVALGDSYASMGSRSAALDEPPFCLRSADNYPSQVTADQTTDVSCQGAVVETILGPRTTDTGTLPPQVDALTPETTLVTLSVGGNDIGFGDISACILRAADSGQPTDCAAELEERIRGELAALPAELDELYRVIGERWPEAEIVATGYLPLVAAGVECPELSLVTPADREWAVALTSEINAVVEESAQRHDATFVLPEGAENHTACAPPEQRWADITGVATDAYPLHPTATGQAAMARAINER</sequence>
<feature type="domain" description="SGNH hydrolase-type esterase" evidence="2">
    <location>
        <begin position="38"/>
        <end position="270"/>
    </location>
</feature>
<keyword evidence="4" id="KW-1185">Reference proteome</keyword>
<feature type="chain" id="PRO_5045269180" evidence="1">
    <location>
        <begin position="25"/>
        <end position="278"/>
    </location>
</feature>
<dbReference type="InterPro" id="IPR037460">
    <property type="entry name" value="SEST-like"/>
</dbReference>
<dbReference type="RefSeq" id="WP_284874739.1">
    <property type="nucleotide sequence ID" value="NZ_CP126970.1"/>
</dbReference>
<gene>
    <name evidence="3" type="ORF">QP029_13350</name>
</gene>
<dbReference type="PANTHER" id="PTHR37981:SF1">
    <property type="entry name" value="SGNH HYDROLASE-TYPE ESTERASE DOMAIN-CONTAINING PROTEIN"/>
    <property type="match status" value="1"/>
</dbReference>
<dbReference type="CDD" id="cd01823">
    <property type="entry name" value="SEST_like"/>
    <property type="match status" value="1"/>
</dbReference>
<protein>
    <submittedName>
        <fullName evidence="3">SGNH/GDSL hydrolase family protein</fullName>
        <ecNumber evidence="3">3.1.-.-</ecNumber>
    </submittedName>
</protein>
<dbReference type="InterPro" id="IPR013830">
    <property type="entry name" value="SGNH_hydro"/>
</dbReference>
<dbReference type="Gene3D" id="3.40.50.1110">
    <property type="entry name" value="SGNH hydrolase"/>
    <property type="match status" value="1"/>
</dbReference>
<accession>A0ABY8VMD7</accession>
<keyword evidence="1" id="KW-0732">Signal</keyword>
<evidence type="ECO:0000256" key="1">
    <source>
        <dbReference type="SAM" id="SignalP"/>
    </source>
</evidence>
<name>A0ABY8VMD7_9CORY</name>
<dbReference type="SUPFAM" id="SSF52266">
    <property type="entry name" value="SGNH hydrolase"/>
    <property type="match status" value="1"/>
</dbReference>
<keyword evidence="3" id="KW-0378">Hydrolase</keyword>
<dbReference type="InterPro" id="IPR036514">
    <property type="entry name" value="SGNH_hydro_sf"/>
</dbReference>
<dbReference type="EMBL" id="CP126970">
    <property type="protein sequence ID" value="WIM70146.1"/>
    <property type="molecule type" value="Genomic_DNA"/>
</dbReference>
<feature type="signal peptide" evidence="1">
    <location>
        <begin position="1"/>
        <end position="24"/>
    </location>
</feature>
<evidence type="ECO:0000313" key="4">
    <source>
        <dbReference type="Proteomes" id="UP001238805"/>
    </source>
</evidence>
<dbReference type="EC" id="3.1.-.-" evidence="3"/>
<dbReference type="Pfam" id="PF13472">
    <property type="entry name" value="Lipase_GDSL_2"/>
    <property type="match status" value="1"/>
</dbReference>
<dbReference type="PROSITE" id="PS51257">
    <property type="entry name" value="PROKAR_LIPOPROTEIN"/>
    <property type="match status" value="1"/>
</dbReference>
<dbReference type="Proteomes" id="UP001238805">
    <property type="component" value="Chromosome"/>
</dbReference>